<evidence type="ECO:0000313" key="3">
    <source>
        <dbReference type="Proteomes" id="UP000268004"/>
    </source>
</evidence>
<gene>
    <name evidence="2" type="ORF">ALP78_04834</name>
</gene>
<proteinExistence type="predicted"/>
<name>A0A3M4YI16_9PSED</name>
<evidence type="ECO:0000259" key="1">
    <source>
        <dbReference type="Pfam" id="PF00419"/>
    </source>
</evidence>
<dbReference type="AlphaFoldDB" id="A0A3M4YI16"/>
<dbReference type="EMBL" id="RBSD01000084">
    <property type="protein sequence ID" value="RMR87763.1"/>
    <property type="molecule type" value="Genomic_DNA"/>
</dbReference>
<comment type="caution">
    <text evidence="2">The sequence shown here is derived from an EMBL/GenBank/DDBJ whole genome shotgun (WGS) entry which is preliminary data.</text>
</comment>
<protein>
    <submittedName>
        <fullName evidence="2">Putative fimbral protein</fullName>
    </submittedName>
</protein>
<dbReference type="InterPro" id="IPR008966">
    <property type="entry name" value="Adhesion_dom_sf"/>
</dbReference>
<dbReference type="SUPFAM" id="SSF49401">
    <property type="entry name" value="Bacterial adhesins"/>
    <property type="match status" value="1"/>
</dbReference>
<feature type="domain" description="Fimbrial-type adhesion" evidence="1">
    <location>
        <begin position="234"/>
        <end position="357"/>
    </location>
</feature>
<dbReference type="Proteomes" id="UP000268004">
    <property type="component" value="Unassembled WGS sequence"/>
</dbReference>
<dbReference type="GO" id="GO:0009289">
    <property type="term" value="C:pilus"/>
    <property type="evidence" value="ECO:0007669"/>
    <property type="project" value="InterPro"/>
</dbReference>
<reference evidence="2 3" key="1">
    <citation type="submission" date="2018-08" db="EMBL/GenBank/DDBJ databases">
        <title>Recombination of ecologically and evolutionarily significant loci maintains genetic cohesion in the Pseudomonas syringae species complex.</title>
        <authorList>
            <person name="Dillon M."/>
            <person name="Thakur S."/>
            <person name="Almeida R.N.D."/>
            <person name="Weir B.S."/>
            <person name="Guttman D.S."/>
        </authorList>
    </citation>
    <scope>NUCLEOTIDE SEQUENCE [LARGE SCALE GENOMIC DNA]</scope>
    <source>
        <strain evidence="2 3">ICMP 4996</strain>
    </source>
</reference>
<dbReference type="GO" id="GO:0007155">
    <property type="term" value="P:cell adhesion"/>
    <property type="evidence" value="ECO:0007669"/>
    <property type="project" value="InterPro"/>
</dbReference>
<dbReference type="InterPro" id="IPR036937">
    <property type="entry name" value="Adhesion_dom_fimbrial_sf"/>
</dbReference>
<dbReference type="InterPro" id="IPR000259">
    <property type="entry name" value="Adhesion_dom_fimbrial"/>
</dbReference>
<dbReference type="Pfam" id="PF00419">
    <property type="entry name" value="Fimbrial"/>
    <property type="match status" value="1"/>
</dbReference>
<accession>A0A3M4YI16</accession>
<evidence type="ECO:0000313" key="2">
    <source>
        <dbReference type="EMBL" id="RMR87763.1"/>
    </source>
</evidence>
<sequence>MAHSSPGRRPLPPDCRKTIPFRTNADMKHLSARGWLRSLAVLLLLQPASTFAVVCTTQGTGETEIHDDLSSTVAIPESMPDGEVVWRSEPLTVQVECAREGWQSEAEEVFIYLNPDNRSIGQGIRAGMTLQGIDHLQGSGRVGTGSYVPVCHEGESTLENCPKVRFSLAFSVFIQKFGVTPSSGVASDLLDYRFFQLGGATDPSLLSGRSLSYVINNLRGLRFVACDADLQVLPETVEFGDVAIHQVAIGKVTATQTFSLLTSRSCDSPFSIDARFRPVTGNLSGELLIPVGNDSLGIRITSAVNGQLLRYNEPFHLAELLGETNTARADFNAELLWNTNMPRPGPFNAEVMVDLFYK</sequence>
<organism evidence="2 3">
    <name type="scientific">Pseudomonas coronafaciens pv. striafaciens</name>
    <dbReference type="NCBI Taxonomy" id="235276"/>
    <lineage>
        <taxon>Bacteria</taxon>
        <taxon>Pseudomonadati</taxon>
        <taxon>Pseudomonadota</taxon>
        <taxon>Gammaproteobacteria</taxon>
        <taxon>Pseudomonadales</taxon>
        <taxon>Pseudomonadaceae</taxon>
        <taxon>Pseudomonas</taxon>
        <taxon>Pseudomonas coronafaciens</taxon>
    </lineage>
</organism>
<dbReference type="Gene3D" id="2.60.40.1090">
    <property type="entry name" value="Fimbrial-type adhesion domain"/>
    <property type="match status" value="1"/>
</dbReference>